<evidence type="ECO:0000313" key="12">
    <source>
        <dbReference type="Proteomes" id="UP001516023"/>
    </source>
</evidence>
<evidence type="ECO:0000256" key="1">
    <source>
        <dbReference type="ARBA" id="ARBA00004477"/>
    </source>
</evidence>
<evidence type="ECO:0000256" key="4">
    <source>
        <dbReference type="ARBA" id="ARBA00022692"/>
    </source>
</evidence>
<proteinExistence type="inferred from homology"/>
<comment type="function">
    <text evidence="8 9">Component of the signal peptidase complex (SPC) which catalyzes the cleavage of N-terminal signal sequences from nascent proteins as they are translocated into the lumen of the endoplasmic reticulum. Enhances the enzymatic activity of SPC and facilitates the interactions between different components of the translocation site.</text>
</comment>
<organism evidence="11 12">
    <name type="scientific">Cyclotella cryptica</name>
    <dbReference type="NCBI Taxonomy" id="29204"/>
    <lineage>
        <taxon>Eukaryota</taxon>
        <taxon>Sar</taxon>
        <taxon>Stramenopiles</taxon>
        <taxon>Ochrophyta</taxon>
        <taxon>Bacillariophyta</taxon>
        <taxon>Coscinodiscophyceae</taxon>
        <taxon>Thalassiosirophycidae</taxon>
        <taxon>Stephanodiscales</taxon>
        <taxon>Stephanodiscaceae</taxon>
        <taxon>Cyclotella</taxon>
    </lineage>
</organism>
<name>A0ABD3QUG3_9STRA</name>
<dbReference type="GO" id="GO:0005787">
    <property type="term" value="C:signal peptidase complex"/>
    <property type="evidence" value="ECO:0007669"/>
    <property type="project" value="UniProtKB-UniRule"/>
</dbReference>
<dbReference type="AlphaFoldDB" id="A0ABD3QUG3"/>
<comment type="caution">
    <text evidence="11">The sequence shown here is derived from an EMBL/GenBank/DDBJ whole genome shotgun (WGS) entry which is preliminary data.</text>
</comment>
<accession>A0ABD3QUG3</accession>
<dbReference type="Pfam" id="PF06703">
    <property type="entry name" value="SPC25"/>
    <property type="match status" value="1"/>
</dbReference>
<evidence type="ECO:0000256" key="8">
    <source>
        <dbReference type="ARBA" id="ARBA00045608"/>
    </source>
</evidence>
<dbReference type="GO" id="GO:0008233">
    <property type="term" value="F:peptidase activity"/>
    <property type="evidence" value="ECO:0007669"/>
    <property type="project" value="UniProtKB-UniRule"/>
</dbReference>
<comment type="similarity">
    <text evidence="2 9">Belongs to the SPCS2 family.</text>
</comment>
<dbReference type="Proteomes" id="UP001516023">
    <property type="component" value="Unassembled WGS sequence"/>
</dbReference>
<protein>
    <recommendedName>
        <fullName evidence="3 9">Signal peptidase complex subunit 2</fullName>
    </recommendedName>
</protein>
<reference evidence="11 12" key="1">
    <citation type="journal article" date="2020" name="G3 (Bethesda)">
        <title>Improved Reference Genome for Cyclotella cryptica CCMP332, a Model for Cell Wall Morphogenesis, Salinity Adaptation, and Lipid Production in Diatoms (Bacillariophyta).</title>
        <authorList>
            <person name="Roberts W.R."/>
            <person name="Downey K.M."/>
            <person name="Ruck E.C."/>
            <person name="Traller J.C."/>
            <person name="Alverson A.J."/>
        </authorList>
    </citation>
    <scope>NUCLEOTIDE SEQUENCE [LARGE SCALE GENOMIC DNA]</scope>
    <source>
        <strain evidence="11 12">CCMP332</strain>
    </source>
</reference>
<feature type="region of interest" description="Disordered" evidence="10">
    <location>
        <begin position="221"/>
        <end position="243"/>
    </location>
</feature>
<dbReference type="PANTHER" id="PTHR13085:SF0">
    <property type="entry name" value="SIGNAL PEPTIDASE COMPLEX SUBUNIT 2"/>
    <property type="match status" value="1"/>
</dbReference>
<evidence type="ECO:0000256" key="2">
    <source>
        <dbReference type="ARBA" id="ARBA00007324"/>
    </source>
</evidence>
<feature type="transmembrane region" description="Helical" evidence="9">
    <location>
        <begin position="71"/>
        <end position="88"/>
    </location>
</feature>
<feature type="transmembrane region" description="Helical" evidence="9">
    <location>
        <begin position="100"/>
        <end position="122"/>
    </location>
</feature>
<evidence type="ECO:0000313" key="11">
    <source>
        <dbReference type="EMBL" id="KAL3803812.1"/>
    </source>
</evidence>
<gene>
    <name evidence="11" type="ORF">HJC23_003974</name>
</gene>
<evidence type="ECO:0000256" key="5">
    <source>
        <dbReference type="ARBA" id="ARBA00022824"/>
    </source>
</evidence>
<evidence type="ECO:0000256" key="6">
    <source>
        <dbReference type="ARBA" id="ARBA00022989"/>
    </source>
</evidence>
<evidence type="ECO:0000256" key="10">
    <source>
        <dbReference type="SAM" id="MobiDB-lite"/>
    </source>
</evidence>
<evidence type="ECO:0000256" key="9">
    <source>
        <dbReference type="RuleBase" id="RU368033"/>
    </source>
</evidence>
<sequence length="243" mass="27897">MAKKNQKDDDESVEEEEELELLQVDVGDIMKVKQILDETVAGTISEKNEDLSSHGGKVKIEEDHRHDNMKLALMFTACCFAAMAQFGLKTEFPHDSNRWLLGLCCAVYFCISGILQLIMTFVDKDCIMVTKPLRDEAMIKLVKGSGNKEMDKYGIRVRTQFPRFSEFYTVILEFEGKENSEFVKETWSVGKFFDVDGFFDEEGLAIEIEELFQRFERGDFNKKESSDEAKTAKKSKKDSVKKD</sequence>
<keyword evidence="4 9" id="KW-0812">Transmembrane</keyword>
<evidence type="ECO:0000256" key="3">
    <source>
        <dbReference type="ARBA" id="ARBA00017057"/>
    </source>
</evidence>
<comment type="subcellular location">
    <subcellularLocation>
        <location evidence="1 9">Endoplasmic reticulum membrane</location>
        <topology evidence="1 9">Multi-pass membrane protein</topology>
    </subcellularLocation>
</comment>
<keyword evidence="7 9" id="KW-0472">Membrane</keyword>
<keyword evidence="5 9" id="KW-0256">Endoplasmic reticulum</keyword>
<keyword evidence="12" id="KW-1185">Reference proteome</keyword>
<dbReference type="PANTHER" id="PTHR13085">
    <property type="entry name" value="MICROSOMAL SIGNAL PEPTIDASE 25 KDA SUBUNIT"/>
    <property type="match status" value="1"/>
</dbReference>
<dbReference type="GO" id="GO:0006465">
    <property type="term" value="P:signal peptide processing"/>
    <property type="evidence" value="ECO:0007669"/>
    <property type="project" value="UniProtKB-UniRule"/>
</dbReference>
<keyword evidence="6 9" id="KW-1133">Transmembrane helix</keyword>
<evidence type="ECO:0000256" key="7">
    <source>
        <dbReference type="ARBA" id="ARBA00023136"/>
    </source>
</evidence>
<dbReference type="EMBL" id="JABMIG020000011">
    <property type="protein sequence ID" value="KAL3803812.1"/>
    <property type="molecule type" value="Genomic_DNA"/>
</dbReference>
<dbReference type="InterPro" id="IPR009582">
    <property type="entry name" value="Spc2/SPCS2"/>
</dbReference>